<keyword evidence="3" id="KW-1185">Reference proteome</keyword>
<keyword evidence="1" id="KW-0812">Transmembrane</keyword>
<feature type="transmembrane region" description="Helical" evidence="1">
    <location>
        <begin position="42"/>
        <end position="66"/>
    </location>
</feature>
<reference evidence="3" key="1">
    <citation type="submission" date="2023-07" db="EMBL/GenBank/DDBJ databases">
        <title>30 novel species of actinomycetes from the DSMZ collection.</title>
        <authorList>
            <person name="Nouioui I."/>
        </authorList>
    </citation>
    <scope>NUCLEOTIDE SEQUENCE [LARGE SCALE GENOMIC DNA]</scope>
    <source>
        <strain evidence="3">DSM 46792</strain>
    </source>
</reference>
<evidence type="ECO:0008006" key="4">
    <source>
        <dbReference type="Google" id="ProtNLM"/>
    </source>
</evidence>
<evidence type="ECO:0000313" key="3">
    <source>
        <dbReference type="Proteomes" id="UP001183222"/>
    </source>
</evidence>
<dbReference type="Proteomes" id="UP001183222">
    <property type="component" value="Unassembled WGS sequence"/>
</dbReference>
<comment type="caution">
    <text evidence="2">The sequence shown here is derived from an EMBL/GenBank/DDBJ whole genome shotgun (WGS) entry which is preliminary data.</text>
</comment>
<dbReference type="RefSeq" id="WP_311343155.1">
    <property type="nucleotide sequence ID" value="NZ_JAVREI010000001.1"/>
</dbReference>
<feature type="transmembrane region" description="Helical" evidence="1">
    <location>
        <begin position="114"/>
        <end position="137"/>
    </location>
</feature>
<protein>
    <recommendedName>
        <fullName evidence="4">Yip1 domain-containing protein</fullName>
    </recommendedName>
</protein>
<sequence>MDLAFLVRPLAGAAGPAAALALGSFVAAMVTAGEDDLDTSPLATASSALLLVALFGIAGTAMAALARMREGGRGIGGVAVAVVGTVLVAGGTWTALFVMPALAAEAPEVLDGELAGIVVGYVASYLVFTVGWVWTGVALTRAGIVPRWLGVLVAVGGVLAFVPSPEPVRLLVIGVAASLLARHLTAPATTRTPEPAVV</sequence>
<feature type="transmembrane region" description="Helical" evidence="1">
    <location>
        <begin position="144"/>
        <end position="162"/>
    </location>
</feature>
<accession>A0ABU2K1V4</accession>
<gene>
    <name evidence="2" type="ORF">RM425_00150</name>
</gene>
<name>A0ABU2K1V4_9ACTN</name>
<organism evidence="2 3">
    <name type="scientific">Blastococcus goldschmidtiae</name>
    <dbReference type="NCBI Taxonomy" id="3075546"/>
    <lineage>
        <taxon>Bacteria</taxon>
        <taxon>Bacillati</taxon>
        <taxon>Actinomycetota</taxon>
        <taxon>Actinomycetes</taxon>
        <taxon>Geodermatophilales</taxon>
        <taxon>Geodermatophilaceae</taxon>
        <taxon>Blastococcus</taxon>
    </lineage>
</organism>
<keyword evidence="1" id="KW-1133">Transmembrane helix</keyword>
<dbReference type="EMBL" id="JAVREI010000001">
    <property type="protein sequence ID" value="MDT0274302.1"/>
    <property type="molecule type" value="Genomic_DNA"/>
</dbReference>
<proteinExistence type="predicted"/>
<keyword evidence="1" id="KW-0472">Membrane</keyword>
<feature type="transmembrane region" description="Helical" evidence="1">
    <location>
        <begin position="78"/>
        <end position="102"/>
    </location>
</feature>
<evidence type="ECO:0000313" key="2">
    <source>
        <dbReference type="EMBL" id="MDT0274302.1"/>
    </source>
</evidence>
<evidence type="ECO:0000256" key="1">
    <source>
        <dbReference type="SAM" id="Phobius"/>
    </source>
</evidence>